<gene>
    <name evidence="2" type="ORF">H0G86_010024</name>
</gene>
<evidence type="ECO:0000256" key="1">
    <source>
        <dbReference type="SAM" id="MobiDB-lite"/>
    </source>
</evidence>
<evidence type="ECO:0000313" key="2">
    <source>
        <dbReference type="EMBL" id="QYT03051.1"/>
    </source>
</evidence>
<accession>A0A8G0PHS8</accession>
<evidence type="ECO:0000313" key="3">
    <source>
        <dbReference type="Proteomes" id="UP000826661"/>
    </source>
</evidence>
<sequence>MQPPSVSHMDARRKRTGAERYKAASPHPPHAFQLLLLTILPCVVNTMKPRASSGMNKFTSALRKSLQSNRHSVKSSQDDWRNSEPQRISGENMVPKLLAAELKKKWKNEYRVEMRSNEYRIRAPGHLSDEEIRRCSALCY</sequence>
<dbReference type="AlphaFoldDB" id="A0A8G0PHS8"/>
<organism evidence="2 3">
    <name type="scientific">Trichoderma simmonsii</name>
    <dbReference type="NCBI Taxonomy" id="1491479"/>
    <lineage>
        <taxon>Eukaryota</taxon>
        <taxon>Fungi</taxon>
        <taxon>Dikarya</taxon>
        <taxon>Ascomycota</taxon>
        <taxon>Pezizomycotina</taxon>
        <taxon>Sordariomycetes</taxon>
        <taxon>Hypocreomycetidae</taxon>
        <taxon>Hypocreales</taxon>
        <taxon>Hypocreaceae</taxon>
        <taxon>Trichoderma</taxon>
    </lineage>
</organism>
<proteinExistence type="predicted"/>
<reference evidence="2 3" key="1">
    <citation type="journal article" date="2021" name="BMC Genomics">
        <title>Telomere-to-telomere genome assembly of asparaginase-producing Trichoderma simmonsii.</title>
        <authorList>
            <person name="Chung D."/>
            <person name="Kwon Y.M."/>
            <person name="Yang Y."/>
        </authorList>
    </citation>
    <scope>NUCLEOTIDE SEQUENCE [LARGE SCALE GENOMIC DNA]</scope>
    <source>
        <strain evidence="2 3">GH-Sj1</strain>
    </source>
</reference>
<keyword evidence="3" id="KW-1185">Reference proteome</keyword>
<protein>
    <submittedName>
        <fullName evidence="2">Uncharacterized protein</fullName>
    </submittedName>
</protein>
<dbReference type="Proteomes" id="UP000826661">
    <property type="component" value="Chromosome V"/>
</dbReference>
<feature type="region of interest" description="Disordered" evidence="1">
    <location>
        <begin position="60"/>
        <end position="92"/>
    </location>
</feature>
<name>A0A8G0PHS8_9HYPO</name>
<feature type="region of interest" description="Disordered" evidence="1">
    <location>
        <begin position="1"/>
        <end position="25"/>
    </location>
</feature>
<dbReference type="EMBL" id="CP075868">
    <property type="protein sequence ID" value="QYT03051.1"/>
    <property type="molecule type" value="Genomic_DNA"/>
</dbReference>